<protein>
    <submittedName>
        <fullName evidence="1">Uncharacterized protein</fullName>
    </submittedName>
</protein>
<accession>A0A9W8U5S1</accession>
<evidence type="ECO:0000313" key="2">
    <source>
        <dbReference type="Proteomes" id="UP001152130"/>
    </source>
</evidence>
<organism evidence="1 2">
    <name type="scientific">Fusarium irregulare</name>
    <dbReference type="NCBI Taxonomy" id="2494466"/>
    <lineage>
        <taxon>Eukaryota</taxon>
        <taxon>Fungi</taxon>
        <taxon>Dikarya</taxon>
        <taxon>Ascomycota</taxon>
        <taxon>Pezizomycotina</taxon>
        <taxon>Sordariomycetes</taxon>
        <taxon>Hypocreomycetidae</taxon>
        <taxon>Hypocreales</taxon>
        <taxon>Nectriaceae</taxon>
        <taxon>Fusarium</taxon>
        <taxon>Fusarium incarnatum-equiseti species complex</taxon>
    </lineage>
</organism>
<sequence length="262" mass="29887">MESPPRSMHDYTLWIAQKNLDEMNRSLQRLQDNVTGSSHAKETYERVNGYKVELIKKVEEKKDFFNFYQHAFGEVFAASGFSKRTSENGRLDWALIKVAEGRTGTNILPDRSAWGRTLGRPLLTLGRQLQPPGVQPGQSESISLENQVQSQEAFKYGTMTGPIRGKFHIFKTNVQFKDDQHVGDDPLSSEYLFQMKREVRDEPFAGSIVYDKWGCVLGLLSRGLQPHRAGDFHVYVTPIEHVFRHIKESSDGKIIDVRVALD</sequence>
<keyword evidence="2" id="KW-1185">Reference proteome</keyword>
<reference evidence="1" key="1">
    <citation type="submission" date="2022-10" db="EMBL/GenBank/DDBJ databases">
        <title>Fusarium specimens isolated from Avocado Roots.</title>
        <authorList>
            <person name="Stajich J."/>
            <person name="Roper C."/>
            <person name="Heimlech-Rivalta G."/>
        </authorList>
    </citation>
    <scope>NUCLEOTIDE SEQUENCE</scope>
    <source>
        <strain evidence="1">CF00143</strain>
    </source>
</reference>
<evidence type="ECO:0000313" key="1">
    <source>
        <dbReference type="EMBL" id="KAJ4004855.1"/>
    </source>
</evidence>
<proteinExistence type="predicted"/>
<gene>
    <name evidence="1" type="ORF">NW766_011589</name>
</gene>
<dbReference type="OrthoDB" id="5424209at2759"/>
<dbReference type="EMBL" id="JAPDHF010000023">
    <property type="protein sequence ID" value="KAJ4004855.1"/>
    <property type="molecule type" value="Genomic_DNA"/>
</dbReference>
<dbReference type="Proteomes" id="UP001152130">
    <property type="component" value="Unassembled WGS sequence"/>
</dbReference>
<name>A0A9W8U5S1_9HYPO</name>
<dbReference type="AlphaFoldDB" id="A0A9W8U5S1"/>
<comment type="caution">
    <text evidence="1">The sequence shown here is derived from an EMBL/GenBank/DDBJ whole genome shotgun (WGS) entry which is preliminary data.</text>
</comment>